<dbReference type="PROSITE" id="PS50234">
    <property type="entry name" value="VWFA"/>
    <property type="match status" value="1"/>
</dbReference>
<name>A0A128A5C7_9ARCH</name>
<dbReference type="SMART" id="SM00327">
    <property type="entry name" value="VWA"/>
    <property type="match status" value="1"/>
</dbReference>
<proteinExistence type="predicted"/>
<evidence type="ECO:0000313" key="2">
    <source>
        <dbReference type="EMBL" id="CUR52564.1"/>
    </source>
</evidence>
<dbReference type="CDD" id="cd00198">
    <property type="entry name" value="vWFA"/>
    <property type="match status" value="1"/>
</dbReference>
<dbReference type="InterPro" id="IPR036465">
    <property type="entry name" value="vWFA_dom_sf"/>
</dbReference>
<dbReference type="KEGG" id="ndv:NDEV_1802"/>
<evidence type="ECO:0000313" key="3">
    <source>
        <dbReference type="Proteomes" id="UP000196239"/>
    </source>
</evidence>
<dbReference type="Gene3D" id="3.40.50.410">
    <property type="entry name" value="von Willebrand factor, type A domain"/>
    <property type="match status" value="1"/>
</dbReference>
<dbReference type="EMBL" id="LN890280">
    <property type="protein sequence ID" value="CUR52564.1"/>
    <property type="molecule type" value="Genomic_DNA"/>
</dbReference>
<dbReference type="Pfam" id="PF00092">
    <property type="entry name" value="VWA"/>
    <property type="match status" value="1"/>
</dbReference>
<protein>
    <submittedName>
        <fullName evidence="2">von Willebrand factor type A domain protein</fullName>
    </submittedName>
</protein>
<organism evidence="2 3">
    <name type="scientific">Nitrosotalea devaniterrae</name>
    <dbReference type="NCBI Taxonomy" id="1078905"/>
    <lineage>
        <taxon>Archaea</taxon>
        <taxon>Nitrososphaerota</taxon>
        <taxon>Nitrososphaeria</taxon>
        <taxon>Nitrosotaleales</taxon>
        <taxon>Nitrosotaleaceae</taxon>
        <taxon>Nitrosotalea</taxon>
    </lineage>
</organism>
<dbReference type="SUPFAM" id="SSF53300">
    <property type="entry name" value="vWA-like"/>
    <property type="match status" value="1"/>
</dbReference>
<feature type="domain" description="VWFA" evidence="1">
    <location>
        <begin position="348"/>
        <end position="518"/>
    </location>
</feature>
<dbReference type="AlphaFoldDB" id="A0A128A5C7"/>
<gene>
    <name evidence="2" type="ORF">NDEV_1802</name>
</gene>
<keyword evidence="3" id="KW-1185">Reference proteome</keyword>
<sequence>MQSLHLRNDTLLEIATFLVRRWSGKESITVSISDQKEVQTKLRENKVVMFPLEKYQGSDFQKYRQFRTALWYEAMRIRYSNKILSNDHAFGFILNTLETRRIETIARTVWQGMDSEIIFRYGVSWLYRPLLNTLYGNTRIVEGFSQYFLLGDIKGELSPSAFEKVQKASKLALEIVKESIEKKYETDWLEKKIPEIIKILEIDPLLTIPISIPKISSGMALSDQEFVKTLNKISKYRESDFGELDPNKISEGKEVFEEFKVLLEEAKRIGNKGLNNEVVGISIPAATNIDETKIIDMDLINHLKAKFKEWKSGWKEEHVFSGDEFDEEAHMEGHKPFLSDRKIAIKTKIVILLDHSSSIASQEIQYKKATFALCEVLEYLKVKFSVYAFNTEQKQVICWLVKPENLKWNNISAKRLVQIKANGSTPLAEVYNMLLPSLRSKKPDIFLTLTDGEPSDPDAVRAIMRDFKSIGVKMVAIGFGPDTGDAIVIANNLRRLGYERTLAVSRLSDIPKRVLNVLGTS</sequence>
<dbReference type="Proteomes" id="UP000196239">
    <property type="component" value="Chromosome 1"/>
</dbReference>
<reference evidence="3" key="1">
    <citation type="submission" date="2015-10" db="EMBL/GenBank/DDBJ databases">
        <authorList>
            <person name="Lehtovirta-Morley L.E."/>
            <person name="Vieille C."/>
        </authorList>
    </citation>
    <scope>NUCLEOTIDE SEQUENCE [LARGE SCALE GENOMIC DNA]</scope>
</reference>
<evidence type="ECO:0000259" key="1">
    <source>
        <dbReference type="PROSITE" id="PS50234"/>
    </source>
</evidence>
<accession>A0A128A5C7</accession>
<dbReference type="InterPro" id="IPR002035">
    <property type="entry name" value="VWF_A"/>
</dbReference>